<feature type="domain" description="Carbohydrate-binding" evidence="2">
    <location>
        <begin position="55"/>
        <end position="207"/>
    </location>
</feature>
<evidence type="ECO:0000256" key="1">
    <source>
        <dbReference type="SAM" id="SignalP"/>
    </source>
</evidence>
<dbReference type="CDD" id="cd09618">
    <property type="entry name" value="CBM9_like_2"/>
    <property type="match status" value="1"/>
</dbReference>
<dbReference type="Pfam" id="PF06452">
    <property type="entry name" value="CBM9_1"/>
    <property type="match status" value="1"/>
</dbReference>
<feature type="chain" id="PRO_5032773594" evidence="1">
    <location>
        <begin position="26"/>
        <end position="768"/>
    </location>
</feature>
<reference evidence="4 5" key="1">
    <citation type="submission" date="2020-04" db="EMBL/GenBank/DDBJ databases">
        <title>Metagenomic profiling of ammonia- and methane-oxidizing microorganisms in a Dutch drinking water treatment plant.</title>
        <authorList>
            <person name="Poghosyan L."/>
            <person name="Leucker S."/>
        </authorList>
    </citation>
    <scope>NUCLEOTIDE SEQUENCE [LARGE SCALE GENOMIC DNA]</scope>
    <source>
        <strain evidence="4">S-RSF-IL-03</strain>
    </source>
</reference>
<accession>A0A849SL79</accession>
<feature type="domain" description="DUF5916" evidence="3">
    <location>
        <begin position="266"/>
        <end position="346"/>
    </location>
</feature>
<sequence length="768" mass="86364">MLRHLPLLLAGLLAAGTAVPNAALAADPPPAVLRLHGIRGEIRFLAPRVAKGPLIDGSLDDAEWQQAAVLDSFTHGRPVEGVPDSLGTECFVLYDEKHLYVGFRVGDNPRLVEAPIVPRDQIWQGDWVGVSIDGYNDHQRSMFLCSNPAGIQMDGVDVEGGGDSDLAPDFLYTSRGRITANGFEVEMAIPFTTLRFASRDSVTFGFNAIRDIQRNGGHLYWSPVQRDKGPYHSQMGTLAGLADVHPGRNLQINPTVTGSSSGRREDGTLEYDSESRFGIGAKYGLTTNLTADLAITPDFSQVESDAGVVDINRRFAIFFEERRPFFLEGRDIFSTELDLVYTRRIADPLYGLRLTGKQGHTGVGLIHAMDQSAGESIESLPDARNPYHDESARFDIVRFKQDVLKNSFLGVMLADRQQRDAYNRVGFFDGRINMLERYHLSFEGAFSDARDQDLRGAIATLSPAEDSTLDASLREFRGQRRSGGAGVAILTRNTRRLDVTAGLGTMSRDFRADMGSLERTGFVIYVLEASEHYWSKNKSWWTNFDTWTEYERHDDEGGAPYFGRMVDEEIRKGGELRFARNTWLGSGYNRTFTFHDGTEFRGQNRWNFWGGSERYRLLRGGFDGSIGETVIFGEVAKGHDRVFSMWSDWRFSDQFDASLNLETAVVERDDDTRYADIVLPRLRLGYQITKELALRWITELRSERIYDRAGQISERPKSVTLDVLGTYYVRPGTVVYLGYGSLRRGDAWDAMVVTNNNIFVKLSYLWQM</sequence>
<dbReference type="Pfam" id="PF19313">
    <property type="entry name" value="DUF5916"/>
    <property type="match status" value="1"/>
</dbReference>
<dbReference type="GO" id="GO:0016052">
    <property type="term" value="P:carbohydrate catabolic process"/>
    <property type="evidence" value="ECO:0007669"/>
    <property type="project" value="InterPro"/>
</dbReference>
<name>A0A849SL79_UNCEI</name>
<dbReference type="AlphaFoldDB" id="A0A849SL79"/>
<evidence type="ECO:0000259" key="2">
    <source>
        <dbReference type="Pfam" id="PF06452"/>
    </source>
</evidence>
<dbReference type="Gene3D" id="2.60.40.1190">
    <property type="match status" value="1"/>
</dbReference>
<dbReference type="GO" id="GO:0030246">
    <property type="term" value="F:carbohydrate binding"/>
    <property type="evidence" value="ECO:0007669"/>
    <property type="project" value="InterPro"/>
</dbReference>
<dbReference type="EMBL" id="JABFRW010000055">
    <property type="protein sequence ID" value="NOT33597.1"/>
    <property type="molecule type" value="Genomic_DNA"/>
</dbReference>
<feature type="signal peptide" evidence="1">
    <location>
        <begin position="1"/>
        <end position="25"/>
    </location>
</feature>
<organism evidence="4 5">
    <name type="scientific">Eiseniibacteriota bacterium</name>
    <dbReference type="NCBI Taxonomy" id="2212470"/>
    <lineage>
        <taxon>Bacteria</taxon>
        <taxon>Candidatus Eiseniibacteriota</taxon>
    </lineage>
</organism>
<protein>
    <submittedName>
        <fullName evidence="4">Carbohydrate binding family 9 domain-containing protein</fullName>
    </submittedName>
</protein>
<dbReference type="InterPro" id="IPR010502">
    <property type="entry name" value="Carb-bd_dom_fam9"/>
</dbReference>
<proteinExistence type="predicted"/>
<keyword evidence="1" id="KW-0732">Signal</keyword>
<dbReference type="Proteomes" id="UP000580839">
    <property type="component" value="Unassembled WGS sequence"/>
</dbReference>
<comment type="caution">
    <text evidence="4">The sequence shown here is derived from an EMBL/GenBank/DDBJ whole genome shotgun (WGS) entry which is preliminary data.</text>
</comment>
<dbReference type="GO" id="GO:0004553">
    <property type="term" value="F:hydrolase activity, hydrolyzing O-glycosyl compounds"/>
    <property type="evidence" value="ECO:0007669"/>
    <property type="project" value="InterPro"/>
</dbReference>
<gene>
    <name evidence="4" type="ORF">HOP12_05425</name>
</gene>
<dbReference type="SUPFAM" id="SSF49344">
    <property type="entry name" value="CBD9-like"/>
    <property type="match status" value="1"/>
</dbReference>
<evidence type="ECO:0000259" key="3">
    <source>
        <dbReference type="Pfam" id="PF19313"/>
    </source>
</evidence>
<evidence type="ECO:0000313" key="5">
    <source>
        <dbReference type="Proteomes" id="UP000580839"/>
    </source>
</evidence>
<evidence type="ECO:0000313" key="4">
    <source>
        <dbReference type="EMBL" id="NOT33597.1"/>
    </source>
</evidence>
<dbReference type="InterPro" id="IPR045670">
    <property type="entry name" value="DUF5916"/>
</dbReference>